<proteinExistence type="predicted"/>
<name>A0A9K3KCM0_9STRA</name>
<evidence type="ECO:0000256" key="1">
    <source>
        <dbReference type="SAM" id="MobiDB-lite"/>
    </source>
</evidence>
<keyword evidence="2" id="KW-0812">Transmembrane</keyword>
<feature type="region of interest" description="Disordered" evidence="1">
    <location>
        <begin position="1"/>
        <end position="55"/>
    </location>
</feature>
<reference evidence="4" key="1">
    <citation type="journal article" date="2021" name="Sci. Rep.">
        <title>Diploid genomic architecture of Nitzschia inconspicua, an elite biomass production diatom.</title>
        <authorList>
            <person name="Oliver A."/>
            <person name="Podell S."/>
            <person name="Pinowska A."/>
            <person name="Traller J.C."/>
            <person name="Smith S.R."/>
            <person name="McClure R."/>
            <person name="Beliaev A."/>
            <person name="Bohutskyi P."/>
            <person name="Hill E.A."/>
            <person name="Rabines A."/>
            <person name="Zheng H."/>
            <person name="Allen L.Z."/>
            <person name="Kuo A."/>
            <person name="Grigoriev I.V."/>
            <person name="Allen A.E."/>
            <person name="Hazlebeck D."/>
            <person name="Allen E.E."/>
        </authorList>
    </citation>
    <scope>NUCLEOTIDE SEQUENCE</scope>
    <source>
        <strain evidence="4">Hildebrandi</strain>
    </source>
</reference>
<dbReference type="AlphaFoldDB" id="A0A9K3KCM0"/>
<keyword evidence="5" id="KW-1185">Reference proteome</keyword>
<dbReference type="CDD" id="cd15841">
    <property type="entry name" value="SNARE_Qc"/>
    <property type="match status" value="1"/>
</dbReference>
<dbReference type="PROSITE" id="PS50192">
    <property type="entry name" value="T_SNARE"/>
    <property type="match status" value="1"/>
</dbReference>
<evidence type="ECO:0000313" key="5">
    <source>
        <dbReference type="Proteomes" id="UP000693970"/>
    </source>
</evidence>
<keyword evidence="2" id="KW-1133">Transmembrane helix</keyword>
<dbReference type="InterPro" id="IPR000727">
    <property type="entry name" value="T_SNARE_dom"/>
</dbReference>
<dbReference type="EMBL" id="JAGRRH010000027">
    <property type="protein sequence ID" value="KAG7340911.1"/>
    <property type="molecule type" value="Genomic_DNA"/>
</dbReference>
<gene>
    <name evidence="4" type="ORF">IV203_024454</name>
</gene>
<comment type="caution">
    <text evidence="4">The sequence shown here is derived from an EMBL/GenBank/DDBJ whole genome shotgun (WGS) entry which is preliminary data.</text>
</comment>
<evidence type="ECO:0000259" key="3">
    <source>
        <dbReference type="PROSITE" id="PS50192"/>
    </source>
</evidence>
<feature type="transmembrane region" description="Helical" evidence="2">
    <location>
        <begin position="126"/>
        <end position="147"/>
    </location>
</feature>
<keyword evidence="2" id="KW-0472">Membrane</keyword>
<dbReference type="Proteomes" id="UP000693970">
    <property type="component" value="Unassembled WGS sequence"/>
</dbReference>
<feature type="compositionally biased region" description="Low complexity" evidence="1">
    <location>
        <begin position="1"/>
        <end position="13"/>
    </location>
</feature>
<reference evidence="4" key="2">
    <citation type="submission" date="2021-04" db="EMBL/GenBank/DDBJ databases">
        <authorList>
            <person name="Podell S."/>
        </authorList>
    </citation>
    <scope>NUCLEOTIDE SEQUENCE</scope>
    <source>
        <strain evidence="4">Hildebrandi</strain>
    </source>
</reference>
<sequence>MNSNNNNNGNNNGYMPPMDDGGDFVPSAAFDNNNNNSSHYDNSNPPSSSSVMGSSRMSLAIERQDSMIDQLAVGLGRLREQSYAIGDEAGLHTQLLDDMETNMDNAHEVLGAEARRAARLRQEDGSIWKLQLIVAGLSISFVLLILMGHL</sequence>
<accession>A0A9K3KCM0</accession>
<organism evidence="4 5">
    <name type="scientific">Nitzschia inconspicua</name>
    <dbReference type="NCBI Taxonomy" id="303405"/>
    <lineage>
        <taxon>Eukaryota</taxon>
        <taxon>Sar</taxon>
        <taxon>Stramenopiles</taxon>
        <taxon>Ochrophyta</taxon>
        <taxon>Bacillariophyta</taxon>
        <taxon>Bacillariophyceae</taxon>
        <taxon>Bacillariophycidae</taxon>
        <taxon>Bacillariales</taxon>
        <taxon>Bacillariaceae</taxon>
        <taxon>Nitzschia</taxon>
    </lineage>
</organism>
<protein>
    <recommendedName>
        <fullName evidence="3">t-SNARE coiled-coil homology domain-containing protein</fullName>
    </recommendedName>
</protein>
<evidence type="ECO:0000256" key="2">
    <source>
        <dbReference type="SAM" id="Phobius"/>
    </source>
</evidence>
<evidence type="ECO:0000313" key="4">
    <source>
        <dbReference type="EMBL" id="KAG7340911.1"/>
    </source>
</evidence>
<feature type="domain" description="T-SNARE coiled-coil homology" evidence="3">
    <location>
        <begin position="58"/>
        <end position="120"/>
    </location>
</feature>
<dbReference type="OrthoDB" id="261831at2759"/>
<feature type="compositionally biased region" description="Low complexity" evidence="1">
    <location>
        <begin position="32"/>
        <end position="55"/>
    </location>
</feature>